<gene>
    <name evidence="3" type="ORF">PIB30_010823</name>
</gene>
<evidence type="ECO:0000313" key="4">
    <source>
        <dbReference type="Proteomes" id="UP001341840"/>
    </source>
</evidence>
<sequence length="238" mass="26326">MSFCWCIIPFNWHPTIPSSLSPSPSHSHHRGTLFLQHSPSLALIQNTNTNTLPLLFGAPLGFVWASSDEAGGWWNHLKPLVPEIAASGAEYVWLPLPLTPTRMAVKNTQFEFAGYLPKRLYDLDTSSYGNKEELKSLVAAFQQNGVKAVSDIVINHRMPESNDSNGRNSVFEGGTPDTRLDWGVAEICRDDPEFQGTGNPDTGMGWGGVPDIDHTSTRVQQELSDWMNWLKTEVGFSG</sequence>
<dbReference type="EMBL" id="JASCZI010000026">
    <property type="protein sequence ID" value="MED6107102.1"/>
    <property type="molecule type" value="Genomic_DNA"/>
</dbReference>
<name>A0ABU6Q5K8_9FABA</name>
<dbReference type="SUPFAM" id="SSF51445">
    <property type="entry name" value="(Trans)glycosidases"/>
    <property type="match status" value="1"/>
</dbReference>
<dbReference type="Proteomes" id="UP001341840">
    <property type="component" value="Unassembled WGS sequence"/>
</dbReference>
<accession>A0ABU6Q5K8</accession>
<dbReference type="InterPro" id="IPR017853">
    <property type="entry name" value="GH"/>
</dbReference>
<proteinExistence type="inferred from homology"/>
<organism evidence="3 4">
    <name type="scientific">Stylosanthes scabra</name>
    <dbReference type="NCBI Taxonomy" id="79078"/>
    <lineage>
        <taxon>Eukaryota</taxon>
        <taxon>Viridiplantae</taxon>
        <taxon>Streptophyta</taxon>
        <taxon>Embryophyta</taxon>
        <taxon>Tracheophyta</taxon>
        <taxon>Spermatophyta</taxon>
        <taxon>Magnoliopsida</taxon>
        <taxon>eudicotyledons</taxon>
        <taxon>Gunneridae</taxon>
        <taxon>Pentapetalae</taxon>
        <taxon>rosids</taxon>
        <taxon>fabids</taxon>
        <taxon>Fabales</taxon>
        <taxon>Fabaceae</taxon>
        <taxon>Papilionoideae</taxon>
        <taxon>50 kb inversion clade</taxon>
        <taxon>dalbergioids sensu lato</taxon>
        <taxon>Dalbergieae</taxon>
        <taxon>Pterocarpus clade</taxon>
        <taxon>Stylosanthes</taxon>
    </lineage>
</organism>
<dbReference type="Gene3D" id="3.20.20.80">
    <property type="entry name" value="Glycosidases"/>
    <property type="match status" value="1"/>
</dbReference>
<dbReference type="PANTHER" id="PTHR43447">
    <property type="entry name" value="ALPHA-AMYLASE"/>
    <property type="match status" value="1"/>
</dbReference>
<protein>
    <recommendedName>
        <fullName evidence="2">1,4-alpha-D-glucan glucanohydrolase</fullName>
    </recommendedName>
</protein>
<reference evidence="3 4" key="1">
    <citation type="journal article" date="2023" name="Plants (Basel)">
        <title>Bridging the Gap: Combining Genomics and Transcriptomics Approaches to Understand Stylosanthes scabra, an Orphan Legume from the Brazilian Caatinga.</title>
        <authorList>
            <person name="Ferreira-Neto J.R.C."/>
            <person name="da Silva M.D."/>
            <person name="Binneck E."/>
            <person name="de Melo N.F."/>
            <person name="da Silva R.H."/>
            <person name="de Melo A.L.T.M."/>
            <person name="Pandolfi V."/>
            <person name="Bustamante F.O."/>
            <person name="Brasileiro-Vidal A.C."/>
            <person name="Benko-Iseppon A.M."/>
        </authorList>
    </citation>
    <scope>NUCLEOTIDE SEQUENCE [LARGE SCALE GENOMIC DNA]</scope>
    <source>
        <tissue evidence="3">Leaves</tissue>
    </source>
</reference>
<evidence type="ECO:0000256" key="2">
    <source>
        <dbReference type="ARBA" id="ARBA00030238"/>
    </source>
</evidence>
<evidence type="ECO:0000256" key="1">
    <source>
        <dbReference type="ARBA" id="ARBA00008061"/>
    </source>
</evidence>
<comment type="similarity">
    <text evidence="1">Belongs to the glycosyl hydrolase 13 family.</text>
</comment>
<evidence type="ECO:0000313" key="3">
    <source>
        <dbReference type="EMBL" id="MED6107102.1"/>
    </source>
</evidence>
<keyword evidence="4" id="KW-1185">Reference proteome</keyword>
<comment type="caution">
    <text evidence="3">The sequence shown here is derived from an EMBL/GenBank/DDBJ whole genome shotgun (WGS) entry which is preliminary data.</text>
</comment>